<sequence>MSTYANYSKTSHVYDKTRSAAGVDIIREKLEDWSLPLNQQVLVDAGCGTGLYSEALVDDVQRIEAIDLNAEMLVIARTKMKSAEQKGRICFHNSAIDTLPLEESIADTVMINQVLHHLPDDSSAGWSEHAKVFREFARVLKPGGRLIINSCSPEQLERGFWFYNLIPDALQEMLKKTIGIGELDNLLQENGFTTMSREVPKDMVLQGEAFFYSEGILDPDWRSGDSIWSLVPEESLEAVLEKVSAMRRSGKLNAFMKSNDQTRKNTGQVTFSIASKTC</sequence>
<reference evidence="2" key="1">
    <citation type="submission" date="2018-05" db="EMBL/GenBank/DDBJ databases">
        <authorList>
            <person name="Lanie J.A."/>
            <person name="Ng W.-L."/>
            <person name="Kazmierczak K.M."/>
            <person name="Andrzejewski T.M."/>
            <person name="Davidsen T.M."/>
            <person name="Wayne K.J."/>
            <person name="Tettelin H."/>
            <person name="Glass J.I."/>
            <person name="Rusch D."/>
            <person name="Podicherti R."/>
            <person name="Tsui H.-C.T."/>
            <person name="Winkler M.E."/>
        </authorList>
    </citation>
    <scope>NUCLEOTIDE SEQUENCE</scope>
</reference>
<dbReference type="Gene3D" id="3.40.50.150">
    <property type="entry name" value="Vaccinia Virus protein VP39"/>
    <property type="match status" value="1"/>
</dbReference>
<dbReference type="EMBL" id="UINC01009382">
    <property type="protein sequence ID" value="SVA42075.1"/>
    <property type="molecule type" value="Genomic_DNA"/>
</dbReference>
<proteinExistence type="predicted"/>
<gene>
    <name evidence="2" type="ORF">METZ01_LOCUS94929</name>
</gene>
<evidence type="ECO:0000259" key="1">
    <source>
        <dbReference type="Pfam" id="PF08241"/>
    </source>
</evidence>
<dbReference type="SUPFAM" id="SSF53335">
    <property type="entry name" value="S-adenosyl-L-methionine-dependent methyltransferases"/>
    <property type="match status" value="1"/>
</dbReference>
<dbReference type="GO" id="GO:0008757">
    <property type="term" value="F:S-adenosylmethionine-dependent methyltransferase activity"/>
    <property type="evidence" value="ECO:0007669"/>
    <property type="project" value="InterPro"/>
</dbReference>
<evidence type="ECO:0000313" key="2">
    <source>
        <dbReference type="EMBL" id="SVA42075.1"/>
    </source>
</evidence>
<protein>
    <recommendedName>
        <fullName evidence="1">Methyltransferase type 11 domain-containing protein</fullName>
    </recommendedName>
</protein>
<dbReference type="AlphaFoldDB" id="A0A381VP19"/>
<accession>A0A381VP19</accession>
<dbReference type="InterPro" id="IPR029063">
    <property type="entry name" value="SAM-dependent_MTases_sf"/>
</dbReference>
<organism evidence="2">
    <name type="scientific">marine metagenome</name>
    <dbReference type="NCBI Taxonomy" id="408172"/>
    <lineage>
        <taxon>unclassified sequences</taxon>
        <taxon>metagenomes</taxon>
        <taxon>ecological metagenomes</taxon>
    </lineage>
</organism>
<dbReference type="PANTHER" id="PTHR43861">
    <property type="entry name" value="TRANS-ACONITATE 2-METHYLTRANSFERASE-RELATED"/>
    <property type="match status" value="1"/>
</dbReference>
<name>A0A381VP19_9ZZZZ</name>
<dbReference type="Pfam" id="PF08241">
    <property type="entry name" value="Methyltransf_11"/>
    <property type="match status" value="1"/>
</dbReference>
<feature type="domain" description="Methyltransferase type 11" evidence="1">
    <location>
        <begin position="43"/>
        <end position="148"/>
    </location>
</feature>
<dbReference type="InterPro" id="IPR013216">
    <property type="entry name" value="Methyltransf_11"/>
</dbReference>
<dbReference type="CDD" id="cd02440">
    <property type="entry name" value="AdoMet_MTases"/>
    <property type="match status" value="1"/>
</dbReference>